<dbReference type="STRING" id="6185.A0A095A1H9"/>
<dbReference type="AlphaFoldDB" id="A0A095A1H9"/>
<dbReference type="Gene3D" id="2.60.120.590">
    <property type="entry name" value="Alpha-ketoglutarate-dependent dioxygenase AlkB-like"/>
    <property type="match status" value="1"/>
</dbReference>
<dbReference type="GO" id="GO:0051213">
    <property type="term" value="F:dioxygenase activity"/>
    <property type="evidence" value="ECO:0007669"/>
    <property type="project" value="UniProtKB-KW"/>
</dbReference>
<dbReference type="GO" id="GO:0006974">
    <property type="term" value="P:DNA damage response"/>
    <property type="evidence" value="ECO:0007669"/>
    <property type="project" value="InterPro"/>
</dbReference>
<keyword evidence="2" id="KW-0223">Dioxygenase</keyword>
<reference evidence="2" key="1">
    <citation type="journal article" date="2012" name="Nat. Genet.">
        <title>Whole-genome sequence of Schistosoma haematobium.</title>
        <authorList>
            <person name="Young N.D."/>
            <person name="Jex A.R."/>
            <person name="Li B."/>
            <person name="Liu S."/>
            <person name="Yang L."/>
            <person name="Xiong Z."/>
            <person name="Li Y."/>
            <person name="Cantacessi C."/>
            <person name="Hall R.S."/>
            <person name="Xu X."/>
            <person name="Chen F."/>
            <person name="Wu X."/>
            <person name="Zerlotini A."/>
            <person name="Oliveira G."/>
            <person name="Hofmann A."/>
            <person name="Zhang G."/>
            <person name="Fang X."/>
            <person name="Kang Y."/>
            <person name="Campbell B.E."/>
            <person name="Loukas A."/>
            <person name="Ranganathan S."/>
            <person name="Rollinson D."/>
            <person name="Rinaldi G."/>
            <person name="Brindley P.J."/>
            <person name="Yang H."/>
            <person name="Wang J."/>
            <person name="Wang J."/>
            <person name="Gasser R.B."/>
        </authorList>
    </citation>
    <scope>NUCLEOTIDE SEQUENCE [LARGE SCALE GENOMIC DNA]</scope>
</reference>
<dbReference type="KEGG" id="shx:MS3_00020017"/>
<dbReference type="InterPro" id="IPR037151">
    <property type="entry name" value="AlkB-like_sf"/>
</dbReference>
<proteinExistence type="predicted"/>
<evidence type="ECO:0000256" key="1">
    <source>
        <dbReference type="ARBA" id="ARBA00001954"/>
    </source>
</evidence>
<dbReference type="GO" id="GO:0005759">
    <property type="term" value="C:mitochondrial matrix"/>
    <property type="evidence" value="ECO:0007669"/>
    <property type="project" value="TreeGrafter"/>
</dbReference>
<organism evidence="2">
    <name type="scientific">Schistosoma haematobium</name>
    <name type="common">Blood fluke</name>
    <dbReference type="NCBI Taxonomy" id="6185"/>
    <lineage>
        <taxon>Eukaryota</taxon>
        <taxon>Metazoa</taxon>
        <taxon>Spiralia</taxon>
        <taxon>Lophotrochozoa</taxon>
        <taxon>Platyhelminthes</taxon>
        <taxon>Trematoda</taxon>
        <taxon>Digenea</taxon>
        <taxon>Strigeidida</taxon>
        <taxon>Schistosomatoidea</taxon>
        <taxon>Schistosomatidae</taxon>
        <taxon>Schistosoma</taxon>
    </lineage>
</organism>
<keyword evidence="2" id="KW-0560">Oxidoreductase</keyword>
<accession>A0A095A1H9</accession>
<evidence type="ECO:0000313" key="2">
    <source>
        <dbReference type="EMBL" id="KGB40657.1"/>
    </source>
</evidence>
<dbReference type="GO" id="GO:0006631">
    <property type="term" value="P:fatty acid metabolic process"/>
    <property type="evidence" value="ECO:0007669"/>
    <property type="project" value="TreeGrafter"/>
</dbReference>
<dbReference type="SUPFAM" id="SSF51197">
    <property type="entry name" value="Clavaminate synthase-like"/>
    <property type="match status" value="1"/>
</dbReference>
<dbReference type="PANTHER" id="PTHR21052:SF0">
    <property type="entry name" value="ALPHA-KETOGLUTARATE-DEPENDENT DIOXYGENASE ALKB HOMOLOG 7, MITOCHONDRIAL"/>
    <property type="match status" value="1"/>
</dbReference>
<dbReference type="RefSeq" id="XP_012800415.2">
    <property type="nucleotide sequence ID" value="XM_012944961.3"/>
</dbReference>
<protein>
    <submittedName>
        <fullName evidence="2">Alpha-ketoglutarate-dependent dioxygenase alkB 7, mitochondrial</fullName>
    </submittedName>
</protein>
<dbReference type="PANTHER" id="PTHR21052">
    <property type="entry name" value="SPERMATOGENESIS ASSOCIATED 11-RELATED"/>
    <property type="match status" value="1"/>
</dbReference>
<sequence>MSLAARRLNFLSARSFSPGYYSTTFSTSQKTWLTKLNSEYNSLVKIVSNELILKQDFVTEKEESSLISELDSVLCKRKYQTKHWDYAIKNFRELERKSWHSTTNQLVINRLKASTTVSNGLTASTTAVEADVANIDQLVLPLIHVLDLAENGEIMAHVDSVKFCGESIAVLSLLSDSILRLAVAPQSEVVGVPQDQYDYLNSLNLPPIGSWIDIFIPRRSVYIMRGALRYLLTHAILSNEQVDKMRNEQSIDLYNLHRGRRVSVICRTHSVCNLIPYYDNVEASSNDVNT</sequence>
<dbReference type="EMBL" id="KL251536">
    <property type="protein sequence ID" value="KGB40657.1"/>
    <property type="molecule type" value="Genomic_DNA"/>
</dbReference>
<gene>
    <name evidence="2" type="ORF">MS3_09134</name>
</gene>
<comment type="cofactor">
    <cofactor evidence="1">
        <name>Fe(2+)</name>
        <dbReference type="ChEBI" id="CHEBI:29033"/>
    </cofactor>
</comment>
<dbReference type="InterPro" id="IPR032870">
    <property type="entry name" value="ALKBH7-like"/>
</dbReference>
<name>A0A095A1H9_SCHHA</name>